<dbReference type="InterPro" id="IPR036945">
    <property type="entry name" value="DAGK_sf"/>
</dbReference>
<comment type="subcellular location">
    <subcellularLocation>
        <location evidence="1">Cell membrane</location>
        <topology evidence="1">Multi-pass membrane protein</topology>
    </subcellularLocation>
</comment>
<evidence type="ECO:0000256" key="12">
    <source>
        <dbReference type="ARBA" id="ARBA00023136"/>
    </source>
</evidence>
<evidence type="ECO:0000256" key="11">
    <source>
        <dbReference type="ARBA" id="ARBA00023098"/>
    </source>
</evidence>
<evidence type="ECO:0000256" key="9">
    <source>
        <dbReference type="ARBA" id="ARBA00022840"/>
    </source>
</evidence>
<evidence type="ECO:0000313" key="16">
    <source>
        <dbReference type="EMBL" id="MDQ0158659.1"/>
    </source>
</evidence>
<keyword evidence="17" id="KW-1185">Reference proteome</keyword>
<dbReference type="PANTHER" id="PTHR34299">
    <property type="entry name" value="DIACYLGLYCEROL KINASE"/>
    <property type="match status" value="1"/>
</dbReference>
<evidence type="ECO:0000256" key="14">
    <source>
        <dbReference type="ARBA" id="ARBA00023264"/>
    </source>
</evidence>
<accession>A0ABT9VCM1</accession>
<dbReference type="Pfam" id="PF01219">
    <property type="entry name" value="DAGK_prokar"/>
    <property type="match status" value="1"/>
</dbReference>
<keyword evidence="3" id="KW-1003">Cell membrane</keyword>
<evidence type="ECO:0000256" key="7">
    <source>
        <dbReference type="ARBA" id="ARBA00022741"/>
    </source>
</evidence>
<keyword evidence="12 15" id="KW-0472">Membrane</keyword>
<evidence type="ECO:0000313" key="17">
    <source>
        <dbReference type="Proteomes" id="UP001224359"/>
    </source>
</evidence>
<dbReference type="PANTHER" id="PTHR34299:SF1">
    <property type="entry name" value="DIACYLGLYCEROL KINASE"/>
    <property type="match status" value="1"/>
</dbReference>
<keyword evidence="8 16" id="KW-0418">Kinase</keyword>
<dbReference type="GO" id="GO:0004143">
    <property type="term" value="F:ATP-dependent diacylglycerol kinase activity"/>
    <property type="evidence" value="ECO:0007669"/>
    <property type="project" value="UniProtKB-EC"/>
</dbReference>
<evidence type="ECO:0000256" key="8">
    <source>
        <dbReference type="ARBA" id="ARBA00022777"/>
    </source>
</evidence>
<evidence type="ECO:0000256" key="4">
    <source>
        <dbReference type="ARBA" id="ARBA00022516"/>
    </source>
</evidence>
<keyword evidence="4" id="KW-0444">Lipid biosynthesis</keyword>
<dbReference type="Gene3D" id="1.10.287.3610">
    <property type="match status" value="1"/>
</dbReference>
<dbReference type="InterPro" id="IPR000829">
    <property type="entry name" value="DAGK"/>
</dbReference>
<keyword evidence="9" id="KW-0067">ATP-binding</keyword>
<comment type="similarity">
    <text evidence="2">Belongs to the bacterial diacylglycerol kinase family.</text>
</comment>
<dbReference type="InterPro" id="IPR033717">
    <property type="entry name" value="UDPK"/>
</dbReference>
<keyword evidence="13" id="KW-0594">Phospholipid biosynthesis</keyword>
<dbReference type="EMBL" id="JAUSTQ010000002">
    <property type="protein sequence ID" value="MDQ0158659.1"/>
    <property type="molecule type" value="Genomic_DNA"/>
</dbReference>
<keyword evidence="7" id="KW-0547">Nucleotide-binding</keyword>
<dbReference type="EC" id="2.7.1.107" evidence="16"/>
<dbReference type="CDD" id="cd14265">
    <property type="entry name" value="UDPK_IM_like"/>
    <property type="match status" value="1"/>
</dbReference>
<evidence type="ECO:0000256" key="13">
    <source>
        <dbReference type="ARBA" id="ARBA00023209"/>
    </source>
</evidence>
<evidence type="ECO:0000256" key="2">
    <source>
        <dbReference type="ARBA" id="ARBA00005967"/>
    </source>
</evidence>
<dbReference type="GO" id="GO:0036433">
    <property type="term" value="F:di-trans, poly-cis-undecaprenol kinase activity"/>
    <property type="evidence" value="ECO:0007669"/>
    <property type="project" value="UniProtKB-EC"/>
</dbReference>
<evidence type="ECO:0000256" key="5">
    <source>
        <dbReference type="ARBA" id="ARBA00022679"/>
    </source>
</evidence>
<sequence length="119" mass="13361">MKRNRVGFNYALAGLKTAIKQEFNIRIHLSILMIVFFMGWMAEVSLTEWAIIVVVSGVVLTVELINTVIEYVTDVLFPNYDQLAKQIKDISAAAVLISSITAFTVGLLILLPKFWEIIS</sequence>
<keyword evidence="6 15" id="KW-0812">Transmembrane</keyword>
<protein>
    <submittedName>
        <fullName evidence="16">Undecaprenol kinase/diacylglycerol kinase (ATP)</fullName>
        <ecNumber evidence="16">2.7.1.107</ecNumber>
        <ecNumber evidence="16">2.7.1.66</ecNumber>
    </submittedName>
</protein>
<evidence type="ECO:0000256" key="1">
    <source>
        <dbReference type="ARBA" id="ARBA00004651"/>
    </source>
</evidence>
<name>A0ABT9VCM1_9BACI</name>
<evidence type="ECO:0000256" key="10">
    <source>
        <dbReference type="ARBA" id="ARBA00022989"/>
    </source>
</evidence>
<evidence type="ECO:0000256" key="3">
    <source>
        <dbReference type="ARBA" id="ARBA00022475"/>
    </source>
</evidence>
<evidence type="ECO:0000256" key="15">
    <source>
        <dbReference type="SAM" id="Phobius"/>
    </source>
</evidence>
<keyword evidence="14" id="KW-1208">Phospholipid metabolism</keyword>
<keyword evidence="10 15" id="KW-1133">Transmembrane helix</keyword>
<evidence type="ECO:0000256" key="6">
    <source>
        <dbReference type="ARBA" id="ARBA00022692"/>
    </source>
</evidence>
<dbReference type="Proteomes" id="UP001224359">
    <property type="component" value="Unassembled WGS sequence"/>
</dbReference>
<comment type="caution">
    <text evidence="16">The sequence shown here is derived from an EMBL/GenBank/DDBJ whole genome shotgun (WGS) entry which is preliminary data.</text>
</comment>
<dbReference type="RefSeq" id="WP_306974522.1">
    <property type="nucleotide sequence ID" value="NZ_JAUSTQ010000002.1"/>
</dbReference>
<reference evidence="16 17" key="1">
    <citation type="submission" date="2023-07" db="EMBL/GenBank/DDBJ databases">
        <title>Genomic Encyclopedia of Type Strains, Phase IV (KMG-IV): sequencing the most valuable type-strain genomes for metagenomic binning, comparative biology and taxonomic classification.</title>
        <authorList>
            <person name="Goeker M."/>
        </authorList>
    </citation>
    <scope>NUCLEOTIDE SEQUENCE [LARGE SCALE GENOMIC DNA]</scope>
    <source>
        <strain evidence="16 17">DSM 16460</strain>
    </source>
</reference>
<feature type="transmembrane region" description="Helical" evidence="15">
    <location>
        <begin position="90"/>
        <end position="111"/>
    </location>
</feature>
<gene>
    <name evidence="16" type="ORF">J2S77_000615</name>
</gene>
<dbReference type="EC" id="2.7.1.66" evidence="16"/>
<feature type="transmembrane region" description="Helical" evidence="15">
    <location>
        <begin position="25"/>
        <end position="43"/>
    </location>
</feature>
<keyword evidence="11" id="KW-0443">Lipid metabolism</keyword>
<proteinExistence type="inferred from homology"/>
<keyword evidence="5 16" id="KW-0808">Transferase</keyword>
<feature type="transmembrane region" description="Helical" evidence="15">
    <location>
        <begin position="49"/>
        <end position="69"/>
    </location>
</feature>
<organism evidence="16 17">
    <name type="scientific">Alkalibacillus salilacus</name>
    <dbReference type="NCBI Taxonomy" id="284582"/>
    <lineage>
        <taxon>Bacteria</taxon>
        <taxon>Bacillati</taxon>
        <taxon>Bacillota</taxon>
        <taxon>Bacilli</taxon>
        <taxon>Bacillales</taxon>
        <taxon>Bacillaceae</taxon>
        <taxon>Alkalibacillus</taxon>
    </lineage>
</organism>